<keyword evidence="5 8" id="KW-0812">Transmembrane</keyword>
<organism evidence="9 10">
    <name type="scientific">Halopseudomonas xinjiangensis</name>
    <dbReference type="NCBI Taxonomy" id="487184"/>
    <lineage>
        <taxon>Bacteria</taxon>
        <taxon>Pseudomonadati</taxon>
        <taxon>Pseudomonadota</taxon>
        <taxon>Gammaproteobacteria</taxon>
        <taxon>Pseudomonadales</taxon>
        <taxon>Pseudomonadaceae</taxon>
        <taxon>Halopseudomonas</taxon>
    </lineage>
</organism>
<sequence length="662" mass="69557">MISNTHDSRLTGFGALALVGLAAFALSLLQLGQLLGWQSLPELLDAGSFTRVLAWQAWAPRTLMAILLGAGLGIAGCLMQQVLRNPLASPTTMGTAAGAQLALTVAMLLMPSTLEQGRTLVALGGAVLATAVVLLLSMKDRLAPVSVALSGMLVTLYCGALSHALMLLNEQRLASMFLWGAGNLDQYGWQGLARLWPLLAACGVVALALRRPLAMLELGSNGAASLGVPTQWIRLGALGAAVLITALVVGEVGLIGFVGLVTPSLVRLLGPRTFLARLLWCIPVGALLLLIADTAAQLLTPWLGARLIPTGAMTALIGAPVLVWLLRRHSSAFGATREGLQPGRHANWLSWSVVLVLFGATVWLALSWGPAAQGWHWTPWSELEPVWQWRAPRVFSAALAGALLALAGTIIQRLTHNPMASPEILGISSGAAMCLVALLLFWPLAPRLAQLGAAGAGSAAALALLLWLSRQQHMGPHRLLLTGIGLGAAADALVRLLLSGGDAQALALLTWLSGSTYQNIVNEHQWLLAWALACAMAAALMLRWIRLLGLGGEMPQSLGVPMAAARAGVLLVACLAAAGATMVVGPLSFVGLMAPHMAHRWSGRQAGMHLLAAGLFGAWLMILADWAGRTLIYPDQLPAGLLAALLGGVYWLWQWRGQRSGR</sequence>
<evidence type="ECO:0000256" key="8">
    <source>
        <dbReference type="SAM" id="Phobius"/>
    </source>
</evidence>
<feature type="transmembrane region" description="Helical" evidence="8">
    <location>
        <begin position="527"/>
        <end position="545"/>
    </location>
</feature>
<feature type="transmembrane region" description="Helical" evidence="8">
    <location>
        <begin position="187"/>
        <end position="209"/>
    </location>
</feature>
<feature type="transmembrane region" description="Helical" evidence="8">
    <location>
        <begin position="274"/>
        <end position="292"/>
    </location>
</feature>
<keyword evidence="7 8" id="KW-0472">Membrane</keyword>
<dbReference type="GO" id="GO:0033214">
    <property type="term" value="P:siderophore-iron import into cell"/>
    <property type="evidence" value="ECO:0007669"/>
    <property type="project" value="TreeGrafter"/>
</dbReference>
<feature type="transmembrane region" description="Helical" evidence="8">
    <location>
        <begin position="348"/>
        <end position="371"/>
    </location>
</feature>
<dbReference type="InterPro" id="IPR000522">
    <property type="entry name" value="ABC_transptr_permease_BtuC"/>
</dbReference>
<feature type="transmembrane region" description="Helical" evidence="8">
    <location>
        <begin position="565"/>
        <end position="594"/>
    </location>
</feature>
<feature type="transmembrane region" description="Helical" evidence="8">
    <location>
        <begin position="636"/>
        <end position="653"/>
    </location>
</feature>
<dbReference type="Proteomes" id="UP000243207">
    <property type="component" value="Chromosome I"/>
</dbReference>
<feature type="transmembrane region" description="Helical" evidence="8">
    <location>
        <begin position="216"/>
        <end position="233"/>
    </location>
</feature>
<dbReference type="NCBIfam" id="NF007866">
    <property type="entry name" value="PRK10577.1-2"/>
    <property type="match status" value="1"/>
</dbReference>
<reference evidence="10" key="1">
    <citation type="submission" date="2016-10" db="EMBL/GenBank/DDBJ databases">
        <authorList>
            <person name="Varghese N."/>
            <person name="Submissions S."/>
        </authorList>
    </citation>
    <scope>NUCLEOTIDE SEQUENCE [LARGE SCALE GENOMIC DNA]</scope>
    <source>
        <strain evidence="10">NRRL B-51270</strain>
    </source>
</reference>
<dbReference type="OrthoDB" id="9811721at2"/>
<dbReference type="Gene3D" id="1.10.3470.10">
    <property type="entry name" value="ABC transporter involved in vitamin B12 uptake, BtuC"/>
    <property type="match status" value="2"/>
</dbReference>
<evidence type="ECO:0000313" key="9">
    <source>
        <dbReference type="EMBL" id="SDT03077.1"/>
    </source>
</evidence>
<comment type="similarity">
    <text evidence="2">Belongs to the binding-protein-dependent transport system permease family. FecCD subfamily.</text>
</comment>
<evidence type="ECO:0000256" key="7">
    <source>
        <dbReference type="ARBA" id="ARBA00023136"/>
    </source>
</evidence>
<feature type="transmembrane region" description="Helical" evidence="8">
    <location>
        <begin position="606"/>
        <end position="624"/>
    </location>
</feature>
<evidence type="ECO:0000256" key="6">
    <source>
        <dbReference type="ARBA" id="ARBA00022989"/>
    </source>
</evidence>
<dbReference type="GO" id="GO:0005886">
    <property type="term" value="C:plasma membrane"/>
    <property type="evidence" value="ECO:0007669"/>
    <property type="project" value="UniProtKB-SubCell"/>
</dbReference>
<feature type="transmembrane region" description="Helical" evidence="8">
    <location>
        <begin position="391"/>
        <end position="411"/>
    </location>
</feature>
<dbReference type="RefSeq" id="WP_093395718.1">
    <property type="nucleotide sequence ID" value="NZ_LT629736.1"/>
</dbReference>
<name>A0A1H1X139_9GAMM</name>
<comment type="subcellular location">
    <subcellularLocation>
        <location evidence="1">Cell membrane</location>
        <topology evidence="1">Multi-pass membrane protein</topology>
    </subcellularLocation>
</comment>
<accession>A0A1H1X139</accession>
<feature type="transmembrane region" description="Helical" evidence="8">
    <location>
        <begin position="239"/>
        <end position="262"/>
    </location>
</feature>
<dbReference type="Pfam" id="PF01032">
    <property type="entry name" value="FecCD"/>
    <property type="match status" value="2"/>
</dbReference>
<feature type="transmembrane region" description="Helical" evidence="8">
    <location>
        <begin position="120"/>
        <end position="138"/>
    </location>
</feature>
<dbReference type="STRING" id="487184.SAMN05216421_2737"/>
<evidence type="ECO:0000256" key="4">
    <source>
        <dbReference type="ARBA" id="ARBA00022475"/>
    </source>
</evidence>
<dbReference type="GO" id="GO:0022857">
    <property type="term" value="F:transmembrane transporter activity"/>
    <property type="evidence" value="ECO:0007669"/>
    <property type="project" value="InterPro"/>
</dbReference>
<feature type="transmembrane region" description="Helical" evidence="8">
    <location>
        <begin position="423"/>
        <end position="442"/>
    </location>
</feature>
<dbReference type="SUPFAM" id="SSF81345">
    <property type="entry name" value="ABC transporter involved in vitamin B12 uptake, BtuC"/>
    <property type="match status" value="2"/>
</dbReference>
<dbReference type="CDD" id="cd06550">
    <property type="entry name" value="TM_ABC_iron-siderophores_like"/>
    <property type="match status" value="2"/>
</dbReference>
<feature type="transmembrane region" description="Helical" evidence="8">
    <location>
        <begin position="448"/>
        <end position="467"/>
    </location>
</feature>
<feature type="transmembrane region" description="Helical" evidence="8">
    <location>
        <begin position="145"/>
        <end position="167"/>
    </location>
</feature>
<evidence type="ECO:0000256" key="5">
    <source>
        <dbReference type="ARBA" id="ARBA00022692"/>
    </source>
</evidence>
<dbReference type="PANTHER" id="PTHR30472:SF37">
    <property type="entry name" value="FE(3+) DICITRATE TRANSPORT SYSTEM PERMEASE PROTEIN FECD-RELATED"/>
    <property type="match status" value="1"/>
</dbReference>
<dbReference type="InterPro" id="IPR037294">
    <property type="entry name" value="ABC_BtuC-like"/>
</dbReference>
<feature type="transmembrane region" description="Helical" evidence="8">
    <location>
        <begin position="91"/>
        <end position="114"/>
    </location>
</feature>
<proteinExistence type="inferred from homology"/>
<dbReference type="AlphaFoldDB" id="A0A1H1X139"/>
<protein>
    <submittedName>
        <fullName evidence="9">Iron complex transport system permease protein</fullName>
    </submittedName>
</protein>
<keyword evidence="3" id="KW-0813">Transport</keyword>
<dbReference type="EMBL" id="LT629736">
    <property type="protein sequence ID" value="SDT03077.1"/>
    <property type="molecule type" value="Genomic_DNA"/>
</dbReference>
<feature type="transmembrane region" description="Helical" evidence="8">
    <location>
        <begin position="304"/>
        <end position="327"/>
    </location>
</feature>
<keyword evidence="4" id="KW-1003">Cell membrane</keyword>
<evidence type="ECO:0000256" key="2">
    <source>
        <dbReference type="ARBA" id="ARBA00007935"/>
    </source>
</evidence>
<feature type="transmembrane region" description="Helical" evidence="8">
    <location>
        <begin position="58"/>
        <end position="79"/>
    </location>
</feature>
<evidence type="ECO:0000256" key="3">
    <source>
        <dbReference type="ARBA" id="ARBA00022448"/>
    </source>
</evidence>
<dbReference type="PANTHER" id="PTHR30472">
    <property type="entry name" value="FERRIC ENTEROBACTIN TRANSPORT SYSTEM PERMEASE PROTEIN"/>
    <property type="match status" value="1"/>
</dbReference>
<gene>
    <name evidence="9" type="ORF">SAMN05216421_2737</name>
</gene>
<evidence type="ECO:0000313" key="10">
    <source>
        <dbReference type="Proteomes" id="UP000243207"/>
    </source>
</evidence>
<keyword evidence="10" id="KW-1185">Reference proteome</keyword>
<keyword evidence="6 8" id="KW-1133">Transmembrane helix</keyword>
<evidence type="ECO:0000256" key="1">
    <source>
        <dbReference type="ARBA" id="ARBA00004651"/>
    </source>
</evidence>